<feature type="non-terminal residue" evidence="2">
    <location>
        <position position="76"/>
    </location>
</feature>
<proteinExistence type="predicted"/>
<dbReference type="EMBL" id="UINC01175355">
    <property type="protein sequence ID" value="SVD81944.1"/>
    <property type="molecule type" value="Genomic_DNA"/>
</dbReference>
<organism evidence="2">
    <name type="scientific">marine metagenome</name>
    <dbReference type="NCBI Taxonomy" id="408172"/>
    <lineage>
        <taxon>unclassified sequences</taxon>
        <taxon>metagenomes</taxon>
        <taxon>ecological metagenomes</taxon>
    </lineage>
</organism>
<gene>
    <name evidence="2" type="ORF">METZ01_LOCUS434798</name>
</gene>
<dbReference type="AlphaFoldDB" id="A0A382YFD9"/>
<name>A0A382YFD9_9ZZZZ</name>
<keyword evidence="1" id="KW-0472">Membrane</keyword>
<sequence>MIPSKFRIPLLIVITLILVSGGVLYIQQQKKTEFESAIELVKVSNLRIGVGSYGNKEGTGMFGNLVNEGEETITIA</sequence>
<evidence type="ECO:0000256" key="1">
    <source>
        <dbReference type="SAM" id="Phobius"/>
    </source>
</evidence>
<protein>
    <submittedName>
        <fullName evidence="2">Uncharacterized protein</fullName>
    </submittedName>
</protein>
<keyword evidence="1" id="KW-0812">Transmembrane</keyword>
<accession>A0A382YFD9</accession>
<keyword evidence="1" id="KW-1133">Transmembrane helix</keyword>
<evidence type="ECO:0000313" key="2">
    <source>
        <dbReference type="EMBL" id="SVD81944.1"/>
    </source>
</evidence>
<feature type="transmembrane region" description="Helical" evidence="1">
    <location>
        <begin position="6"/>
        <end position="26"/>
    </location>
</feature>
<reference evidence="2" key="1">
    <citation type="submission" date="2018-05" db="EMBL/GenBank/DDBJ databases">
        <authorList>
            <person name="Lanie J.A."/>
            <person name="Ng W.-L."/>
            <person name="Kazmierczak K.M."/>
            <person name="Andrzejewski T.M."/>
            <person name="Davidsen T.M."/>
            <person name="Wayne K.J."/>
            <person name="Tettelin H."/>
            <person name="Glass J.I."/>
            <person name="Rusch D."/>
            <person name="Podicherti R."/>
            <person name="Tsui H.-C.T."/>
            <person name="Winkler M.E."/>
        </authorList>
    </citation>
    <scope>NUCLEOTIDE SEQUENCE</scope>
</reference>